<keyword evidence="3" id="KW-1185">Reference proteome</keyword>
<feature type="region of interest" description="Disordered" evidence="1">
    <location>
        <begin position="157"/>
        <end position="177"/>
    </location>
</feature>
<evidence type="ECO:0000313" key="2">
    <source>
        <dbReference type="EMBL" id="MCF5056775.1"/>
    </source>
</evidence>
<dbReference type="Proteomes" id="UP000814172">
    <property type="component" value="Unassembled WGS sequence"/>
</dbReference>
<dbReference type="EMBL" id="WKEW01000016">
    <property type="protein sequence ID" value="MCF5056775.1"/>
    <property type="molecule type" value="Genomic_DNA"/>
</dbReference>
<reference evidence="2 3" key="1">
    <citation type="submission" date="2019-11" db="EMBL/GenBank/DDBJ databases">
        <title>Epiphytic Pseudomonas syringae from cherry orchards.</title>
        <authorList>
            <person name="Hulin M.T."/>
        </authorList>
    </citation>
    <scope>NUCLEOTIDE SEQUENCE [LARGE SCALE GENOMIC DNA]</scope>
    <source>
        <strain evidence="2 3">PA-6-9F</strain>
    </source>
</reference>
<evidence type="ECO:0000256" key="1">
    <source>
        <dbReference type="SAM" id="MobiDB-lite"/>
    </source>
</evidence>
<name>A0AAW5A3P8_9PSED</name>
<proteinExistence type="predicted"/>
<feature type="compositionally biased region" description="Basic and acidic residues" evidence="1">
    <location>
        <begin position="167"/>
        <end position="177"/>
    </location>
</feature>
<accession>A0AAW5A3P8</accession>
<dbReference type="AlphaFoldDB" id="A0AAW5A3P8"/>
<dbReference type="RefSeq" id="WP_169990309.1">
    <property type="nucleotide sequence ID" value="NZ_WKEW01000016.1"/>
</dbReference>
<dbReference type="InterPro" id="IPR006448">
    <property type="entry name" value="Phage_term_ssu_P27"/>
</dbReference>
<evidence type="ECO:0000313" key="3">
    <source>
        <dbReference type="Proteomes" id="UP000814172"/>
    </source>
</evidence>
<sequence>MAGNGNSGRPAKPAVLHLLDGNKGKKAFGALMDDLTSPSVPVQAPPMPDCLTDDAVAEWERLVPDLILLGLISKLDMMALATYCEAVADWKRFRRRIADANASQEGAADKGDIQVFKTGATQISVWRQLANDAEKRANAAGAMFGFSPMARRNLKVAPPQGDLFPNEQRDAANKYFS</sequence>
<dbReference type="Pfam" id="PF05119">
    <property type="entry name" value="Terminase_4"/>
    <property type="match status" value="1"/>
</dbReference>
<organism evidence="2 3">
    <name type="scientific">Pseudomonas proteolytica</name>
    <dbReference type="NCBI Taxonomy" id="219574"/>
    <lineage>
        <taxon>Bacteria</taxon>
        <taxon>Pseudomonadati</taxon>
        <taxon>Pseudomonadota</taxon>
        <taxon>Gammaproteobacteria</taxon>
        <taxon>Pseudomonadales</taxon>
        <taxon>Pseudomonadaceae</taxon>
        <taxon>Pseudomonas</taxon>
    </lineage>
</organism>
<protein>
    <submittedName>
        <fullName evidence="2">Phage terminase small subunit P27 family</fullName>
    </submittedName>
</protein>
<gene>
    <name evidence="2" type="ORF">GIW75_07360</name>
</gene>
<comment type="caution">
    <text evidence="2">The sequence shown here is derived from an EMBL/GenBank/DDBJ whole genome shotgun (WGS) entry which is preliminary data.</text>
</comment>